<dbReference type="InterPro" id="IPR036866">
    <property type="entry name" value="RibonucZ/Hydroxyglut_hydro"/>
</dbReference>
<dbReference type="Proteomes" id="UP000557566">
    <property type="component" value="Unassembled WGS sequence"/>
</dbReference>
<dbReference type="GO" id="GO:0042781">
    <property type="term" value="F:3'-tRNA processing endoribonuclease activity"/>
    <property type="evidence" value="ECO:0007669"/>
    <property type="project" value="UniProtKB-EC"/>
</dbReference>
<feature type="domain" description="tRNase Z endonuclease" evidence="13">
    <location>
        <begin position="8"/>
        <end position="68"/>
    </location>
</feature>
<dbReference type="SUPFAM" id="SSF56281">
    <property type="entry name" value="Metallo-hydrolase/oxidoreductase"/>
    <property type="match status" value="2"/>
</dbReference>
<dbReference type="GO" id="GO:1990180">
    <property type="term" value="P:mitochondrial tRNA 3'-end processing"/>
    <property type="evidence" value="ECO:0007669"/>
    <property type="project" value="TreeGrafter"/>
</dbReference>
<evidence type="ECO:0000256" key="3">
    <source>
        <dbReference type="ARBA" id="ARBA00007823"/>
    </source>
</evidence>
<keyword evidence="6" id="KW-0540">Nuclease</keyword>
<evidence type="ECO:0000256" key="6">
    <source>
        <dbReference type="ARBA" id="ARBA00022722"/>
    </source>
</evidence>
<evidence type="ECO:0000256" key="1">
    <source>
        <dbReference type="ARBA" id="ARBA00000402"/>
    </source>
</evidence>
<gene>
    <name evidence="14" type="ORF">G6O67_003262</name>
</gene>
<evidence type="ECO:0000256" key="9">
    <source>
        <dbReference type="ARBA" id="ARBA00022801"/>
    </source>
</evidence>
<evidence type="ECO:0000256" key="10">
    <source>
        <dbReference type="ARBA" id="ARBA00022833"/>
    </source>
</evidence>
<feature type="region of interest" description="Disordered" evidence="11">
    <location>
        <begin position="176"/>
        <end position="198"/>
    </location>
</feature>
<comment type="similarity">
    <text evidence="3">Belongs to the RNase Z family.</text>
</comment>
<sequence length="847" mass="92835">MTTTVELATVPSADTPGTCIYVHHDKRSYILGRVAEGTQRAFGSRKIHLGGTEHVFLSGPVGSHEIGGLLGYLLSVGTGIESAKENAVTENEKRRLNGNKLLKQLDHSGVAVHGGDNLCHVIAACRPVILRQSVLVQPHEHRTDPRADDGQNMDPDWQDDAVRVWKLPVRRAVCSSPIKRRHSSPDESDAGSYKPSSTLSDPDVAAIIIQHVMFSGSNKNNPVLPCRKLSQLKPTDVAIVDDKGKLTPYRGPFATHGQKLPDPNRKAWVFESFSPGDMSPSDDGLSINHYPLSPTCYSQTSMSYILKCHERRGKFNAPVAKDLGVKKEDFKRLTAGESVLGKGGVTVTPDMVLGERQPGHGIVVADIPSPDFVDAFMERPEWQSAELMSHIAIMYWIVGPGLAEDPRLQAFIEKHRQVKHVLCADDTCPNMITHSGPAEIQVKLRRIDPQRFPLLDYDNAVKYPAPPADSPIELGRAGRKLTLMPRVVHKEDSIAPFADLLEASNGIDGKVLALAERARAQASDPKFLARVDAMEKDIPNRDAEIIPLGTGSSIPSKYRNVSGTLIRVPGIGNYLLDCGEGTLGQIRRALGDGETAEALRKLRCIVISHVHADHHTGIISIINAWYEQSLRDSSTATLAISCISRYRTMLQELSQVHDFGFHRLRFPSCPWPRGNDRDLTTVQDLAAMDGDDDSWGLASITRVPVSHCWRSYGTQLELTSGLRVAYSGDCRPSMAFAKACRGAHLLVHECTFGDDRLDHAKAKKHSTMGEALGVAREMQARRTLLTHFSQRYSKADSLTRTTTGGGGGDEEQSVLLALDMMRVRLGEFQHAACYVPAVQALLEGLAE</sequence>
<dbReference type="CDD" id="cd07718">
    <property type="entry name" value="RNaseZ_ELAC1_ELAC2-C-term-like_MBL-fold"/>
    <property type="match status" value="1"/>
</dbReference>
<dbReference type="PANTHER" id="PTHR12553">
    <property type="entry name" value="ZINC PHOSPHODIESTERASE ELAC PROTEIN 2"/>
    <property type="match status" value="1"/>
</dbReference>
<dbReference type="InterPro" id="IPR047151">
    <property type="entry name" value="RNZ2-like"/>
</dbReference>
<keyword evidence="5" id="KW-0819">tRNA processing</keyword>
<evidence type="ECO:0000256" key="2">
    <source>
        <dbReference type="ARBA" id="ARBA00001947"/>
    </source>
</evidence>
<evidence type="ECO:0000256" key="8">
    <source>
        <dbReference type="ARBA" id="ARBA00022759"/>
    </source>
</evidence>
<dbReference type="InterPro" id="IPR001279">
    <property type="entry name" value="Metallo-B-lactamas"/>
</dbReference>
<dbReference type="PANTHER" id="PTHR12553:SF49">
    <property type="entry name" value="ZINC PHOSPHODIESTERASE ELAC PROTEIN 2"/>
    <property type="match status" value="1"/>
</dbReference>
<dbReference type="GO" id="GO:0005739">
    <property type="term" value="C:mitochondrion"/>
    <property type="evidence" value="ECO:0007669"/>
    <property type="project" value="TreeGrafter"/>
</dbReference>
<dbReference type="Pfam" id="PF13691">
    <property type="entry name" value="Lactamase_B_4"/>
    <property type="match status" value="1"/>
</dbReference>
<evidence type="ECO:0000256" key="7">
    <source>
        <dbReference type="ARBA" id="ARBA00022723"/>
    </source>
</evidence>
<feature type="domain" description="Metallo-beta-lactamase" evidence="12">
    <location>
        <begin position="573"/>
        <end position="788"/>
    </location>
</feature>
<keyword evidence="15" id="KW-1185">Reference proteome</keyword>
<dbReference type="GO" id="GO:0046872">
    <property type="term" value="F:metal ion binding"/>
    <property type="evidence" value="ECO:0007669"/>
    <property type="project" value="UniProtKB-KW"/>
</dbReference>
<keyword evidence="8" id="KW-0255">Endonuclease</keyword>
<proteinExistence type="inferred from homology"/>
<comment type="caution">
    <text evidence="14">The sequence shown here is derived from an EMBL/GenBank/DDBJ whole genome shotgun (WGS) entry which is preliminary data.</text>
</comment>
<evidence type="ECO:0000256" key="4">
    <source>
        <dbReference type="ARBA" id="ARBA00012477"/>
    </source>
</evidence>
<evidence type="ECO:0000313" key="14">
    <source>
        <dbReference type="EMBL" id="KAF4511466.1"/>
    </source>
</evidence>
<dbReference type="OrthoDB" id="527344at2759"/>
<evidence type="ECO:0000259" key="12">
    <source>
        <dbReference type="Pfam" id="PF12706"/>
    </source>
</evidence>
<keyword evidence="10" id="KW-0862">Zinc</keyword>
<comment type="cofactor">
    <cofactor evidence="2">
        <name>Zn(2+)</name>
        <dbReference type="ChEBI" id="CHEBI:29105"/>
    </cofactor>
</comment>
<evidence type="ECO:0000256" key="5">
    <source>
        <dbReference type="ARBA" id="ARBA00022694"/>
    </source>
</evidence>
<keyword evidence="9" id="KW-0378">Hydrolase</keyword>
<dbReference type="EC" id="3.1.26.11" evidence="4"/>
<dbReference type="Pfam" id="PF12706">
    <property type="entry name" value="Lactamase_B_2"/>
    <property type="match status" value="1"/>
</dbReference>
<dbReference type="AlphaFoldDB" id="A0A8H4PVV6"/>
<accession>A0A8H4PVV6</accession>
<keyword evidence="7" id="KW-0479">Metal-binding</keyword>
<dbReference type="Gene3D" id="3.60.15.10">
    <property type="entry name" value="Ribonuclease Z/Hydroxyacylglutathione hydrolase-like"/>
    <property type="match status" value="2"/>
</dbReference>
<organism evidence="14 15">
    <name type="scientific">Ophiocordyceps sinensis</name>
    <dbReference type="NCBI Taxonomy" id="72228"/>
    <lineage>
        <taxon>Eukaryota</taxon>
        <taxon>Fungi</taxon>
        <taxon>Dikarya</taxon>
        <taxon>Ascomycota</taxon>
        <taxon>Pezizomycotina</taxon>
        <taxon>Sordariomycetes</taxon>
        <taxon>Hypocreomycetidae</taxon>
        <taxon>Hypocreales</taxon>
        <taxon>Ophiocordycipitaceae</taxon>
        <taxon>Ophiocordyceps</taxon>
    </lineage>
</organism>
<name>A0A8H4PVV6_9HYPO</name>
<reference evidence="14 15" key="1">
    <citation type="journal article" date="2020" name="Genome Biol. Evol.">
        <title>A new high-quality draft genome assembly of the Chinese cordyceps Ophiocordyceps sinensis.</title>
        <authorList>
            <person name="Shu R."/>
            <person name="Zhang J."/>
            <person name="Meng Q."/>
            <person name="Zhang H."/>
            <person name="Zhou G."/>
            <person name="Li M."/>
            <person name="Wu P."/>
            <person name="Zhao Y."/>
            <person name="Chen C."/>
            <person name="Qin Q."/>
        </authorList>
    </citation>
    <scope>NUCLEOTIDE SEQUENCE [LARGE SCALE GENOMIC DNA]</scope>
    <source>
        <strain evidence="14 15">IOZ07</strain>
    </source>
</reference>
<dbReference type="InterPro" id="IPR027794">
    <property type="entry name" value="tRNase_Z_dom"/>
</dbReference>
<dbReference type="EMBL" id="JAAVMX010000003">
    <property type="protein sequence ID" value="KAF4511466.1"/>
    <property type="molecule type" value="Genomic_DNA"/>
</dbReference>
<protein>
    <recommendedName>
        <fullName evidence="4">ribonuclease Z</fullName>
        <ecNumber evidence="4">3.1.26.11</ecNumber>
    </recommendedName>
</protein>
<evidence type="ECO:0000313" key="15">
    <source>
        <dbReference type="Proteomes" id="UP000557566"/>
    </source>
</evidence>
<evidence type="ECO:0000256" key="11">
    <source>
        <dbReference type="SAM" id="MobiDB-lite"/>
    </source>
</evidence>
<comment type="catalytic activity">
    <reaction evidence="1">
        <text>Endonucleolytic cleavage of RNA, removing extra 3' nucleotides from tRNA precursor, generating 3' termini of tRNAs. A 3'-hydroxy group is left at the tRNA terminus and a 5'-phosphoryl group is left at the trailer molecule.</text>
        <dbReference type="EC" id="3.1.26.11"/>
    </reaction>
</comment>
<evidence type="ECO:0000259" key="13">
    <source>
        <dbReference type="Pfam" id="PF13691"/>
    </source>
</evidence>